<evidence type="ECO:0000313" key="3">
    <source>
        <dbReference type="Proteomes" id="UP000011083"/>
    </source>
</evidence>
<dbReference type="KEGG" id="acan:ACA1_216680"/>
<dbReference type="Pfam" id="PF02893">
    <property type="entry name" value="GRAM"/>
    <property type="match status" value="1"/>
</dbReference>
<organism evidence="2 3">
    <name type="scientific">Acanthamoeba castellanii (strain ATCC 30010 / Neff)</name>
    <dbReference type="NCBI Taxonomy" id="1257118"/>
    <lineage>
        <taxon>Eukaryota</taxon>
        <taxon>Amoebozoa</taxon>
        <taxon>Discosea</taxon>
        <taxon>Longamoebia</taxon>
        <taxon>Centramoebida</taxon>
        <taxon>Acanthamoebidae</taxon>
        <taxon>Acanthamoeba</taxon>
    </lineage>
</organism>
<feature type="domain" description="GRAM" evidence="1">
    <location>
        <begin position="4"/>
        <end position="92"/>
    </location>
</feature>
<dbReference type="InterPro" id="IPR011993">
    <property type="entry name" value="PH-like_dom_sf"/>
</dbReference>
<keyword evidence="3" id="KW-1185">Reference proteome</keyword>
<dbReference type="EMBL" id="KB008036">
    <property type="protein sequence ID" value="ELR15146.1"/>
    <property type="molecule type" value="Genomic_DNA"/>
</dbReference>
<protein>
    <recommendedName>
        <fullName evidence="1">GRAM domain-containing protein</fullName>
    </recommendedName>
</protein>
<dbReference type="InterPro" id="IPR052633">
    <property type="entry name" value="GRAM_domain_protein_2B"/>
</dbReference>
<dbReference type="Proteomes" id="UP000011083">
    <property type="component" value="Unassembled WGS sequence"/>
</dbReference>
<dbReference type="InterPro" id="IPR004182">
    <property type="entry name" value="GRAM"/>
</dbReference>
<sequence>MQQYGCVLKSKASSGPGRLLIFRSHFCFLPSVGSSLVNVPAAEVKSVTKKRTAILLPNALSVATRAGAKYAFHSLLKRNEAYSIMREQMEQATEETRQRGGKTKKK</sequence>
<dbReference type="RefSeq" id="XP_004337159.1">
    <property type="nucleotide sequence ID" value="XM_004337111.1"/>
</dbReference>
<gene>
    <name evidence="2" type="ORF">ACA1_216680</name>
</gene>
<evidence type="ECO:0000259" key="1">
    <source>
        <dbReference type="Pfam" id="PF02893"/>
    </source>
</evidence>
<dbReference type="OrthoDB" id="2162691at2759"/>
<dbReference type="AlphaFoldDB" id="L8GSR1"/>
<dbReference type="GeneID" id="14915814"/>
<name>L8GSR1_ACACF</name>
<dbReference type="Gene3D" id="2.30.29.30">
    <property type="entry name" value="Pleckstrin-homology domain (PH domain)/Phosphotyrosine-binding domain (PTB)"/>
    <property type="match status" value="1"/>
</dbReference>
<proteinExistence type="predicted"/>
<reference evidence="2 3" key="1">
    <citation type="journal article" date="2013" name="Genome Biol.">
        <title>Genome of Acanthamoeba castellanii highlights extensive lateral gene transfer and early evolution of tyrosine kinase signaling.</title>
        <authorList>
            <person name="Clarke M."/>
            <person name="Lohan A.J."/>
            <person name="Liu B."/>
            <person name="Lagkouvardos I."/>
            <person name="Roy S."/>
            <person name="Zafar N."/>
            <person name="Bertelli C."/>
            <person name="Schilde C."/>
            <person name="Kianianmomeni A."/>
            <person name="Burglin T.R."/>
            <person name="Frech C."/>
            <person name="Turcotte B."/>
            <person name="Kopec K.O."/>
            <person name="Synnott J.M."/>
            <person name="Choo C."/>
            <person name="Paponov I."/>
            <person name="Finkler A."/>
            <person name="Soon Heng Tan C."/>
            <person name="Hutchins A.P."/>
            <person name="Weinmeier T."/>
            <person name="Rattei T."/>
            <person name="Chu J.S."/>
            <person name="Gimenez G."/>
            <person name="Irimia M."/>
            <person name="Rigden D.J."/>
            <person name="Fitzpatrick D.A."/>
            <person name="Lorenzo-Morales J."/>
            <person name="Bateman A."/>
            <person name="Chiu C.H."/>
            <person name="Tang P."/>
            <person name="Hegemann P."/>
            <person name="Fromm H."/>
            <person name="Raoult D."/>
            <person name="Greub G."/>
            <person name="Miranda-Saavedra D."/>
            <person name="Chen N."/>
            <person name="Nash P."/>
            <person name="Ginger M.L."/>
            <person name="Horn M."/>
            <person name="Schaap P."/>
            <person name="Caler L."/>
            <person name="Loftus B."/>
        </authorList>
    </citation>
    <scope>NUCLEOTIDE SEQUENCE [LARGE SCALE GENOMIC DNA]</scope>
    <source>
        <strain evidence="2 3">Neff</strain>
    </source>
</reference>
<accession>L8GSR1</accession>
<evidence type="ECO:0000313" key="2">
    <source>
        <dbReference type="EMBL" id="ELR15146.1"/>
    </source>
</evidence>
<dbReference type="PANTHER" id="PTHR46645">
    <property type="entry name" value="GRAM DOMAIN-CONTAINING PROTEIN 2B-RELATED"/>
    <property type="match status" value="1"/>
</dbReference>
<dbReference type="VEuPathDB" id="AmoebaDB:ACA1_216680"/>